<reference evidence="1 2" key="1">
    <citation type="submission" date="2022-04" db="EMBL/GenBank/DDBJ databases">
        <title>Hymenobacter sp. isolated from the air.</title>
        <authorList>
            <person name="Won M."/>
            <person name="Lee C.-M."/>
            <person name="Woen H.-Y."/>
            <person name="Kwon S.-W."/>
        </authorList>
    </citation>
    <scope>NUCLEOTIDE SEQUENCE [LARGE SCALE GENOMIC DNA]</scope>
    <source>
        <strain evidence="2">5516 S-25</strain>
    </source>
</reference>
<gene>
    <name evidence="1" type="ORF">MWH26_03885</name>
</gene>
<dbReference type="Proteomes" id="UP000829647">
    <property type="component" value="Chromosome"/>
</dbReference>
<name>A0ABY4JE47_9BACT</name>
<organism evidence="1 2">
    <name type="scientific">Hymenobacter sublimis</name>
    <dbReference type="NCBI Taxonomy" id="2933777"/>
    <lineage>
        <taxon>Bacteria</taxon>
        <taxon>Pseudomonadati</taxon>
        <taxon>Bacteroidota</taxon>
        <taxon>Cytophagia</taxon>
        <taxon>Cytophagales</taxon>
        <taxon>Hymenobacteraceae</taxon>
        <taxon>Hymenobacter</taxon>
    </lineage>
</organism>
<dbReference type="InterPro" id="IPR010862">
    <property type="entry name" value="DUF1493"/>
</dbReference>
<evidence type="ECO:0000313" key="1">
    <source>
        <dbReference type="EMBL" id="UPL50057.1"/>
    </source>
</evidence>
<keyword evidence="2" id="KW-1185">Reference proteome</keyword>
<dbReference type="Pfam" id="PF07377">
    <property type="entry name" value="DUF1493"/>
    <property type="match status" value="1"/>
</dbReference>
<proteinExistence type="predicted"/>
<evidence type="ECO:0000313" key="2">
    <source>
        <dbReference type="Proteomes" id="UP000829647"/>
    </source>
</evidence>
<accession>A0ABY4JE47</accession>
<dbReference type="RefSeq" id="WP_247976124.1">
    <property type="nucleotide sequence ID" value="NZ_CP095848.1"/>
</dbReference>
<sequence length="114" mass="13487">MDIEYQQALEIVKIFVSNQLSIAKNKLSEDTRIEEDVRIAGLDTIIFYENFFKQFQIANPQDFAVKKYVTSENFEPFRLIKSVISASERAKLKVRDTTLRHLTHVAMQKRWFEE</sequence>
<dbReference type="EMBL" id="CP095848">
    <property type="protein sequence ID" value="UPL50057.1"/>
    <property type="molecule type" value="Genomic_DNA"/>
</dbReference>
<protein>
    <submittedName>
        <fullName evidence="1">DUF1493 family protein</fullName>
    </submittedName>
</protein>